<sequence length="367" mass="42293">MTRELGVAIYPDKMSSAEIKSYLNLAWANNFTRAYLTFLPINLLEQNQETLLPLCLKAIAIAKAIGFNVTIDINERVLKLLGLDLKDLSWFQNHGVDIVRFDLPIDSKTTADLSYNQANIKIELQMSNDNFALQDILSYDPNKNNLVGCHNFYPQNHTGLSLEYFYKTSEPFLKNNIKTTAYLSSNNPKAFCSWPHQSGTPTLEVCREMNIVSQAKYMWTTKIVDDLIIANCPATKVEIESLGKLNRDILELDVDLETDINSLEKEIVLNRLHQNRGDVNEHFIRSTATRVEFKNQSNPARIYEKKYFEPGDILIGNDLAGLYKFELQIVNQKILNTKEKNYLGYVKEEDLEILNILKSWQRFFFRT</sequence>
<name>W6AAV3_9MOLU</name>
<evidence type="ECO:0000259" key="2">
    <source>
        <dbReference type="Pfam" id="PF19200"/>
    </source>
</evidence>
<dbReference type="RefSeq" id="WP_025251429.1">
    <property type="nucleotide sequence ID" value="NZ_CP006934.1"/>
</dbReference>
<feature type="domain" description="6-phospho-N-acetylmuramidase C-terminal" evidence="1">
    <location>
        <begin position="250"/>
        <end position="365"/>
    </location>
</feature>
<dbReference type="InterPro" id="IPR017853">
    <property type="entry name" value="GH"/>
</dbReference>
<evidence type="ECO:0008006" key="5">
    <source>
        <dbReference type="Google" id="ProtNLM"/>
    </source>
</evidence>
<accession>W6AAV3</accession>
<dbReference type="InterPro" id="IPR008589">
    <property type="entry name" value="MupG"/>
</dbReference>
<dbReference type="OrthoDB" id="5809921at2"/>
<dbReference type="InterPro" id="IPR043894">
    <property type="entry name" value="MupG_C"/>
</dbReference>
<dbReference type="HOGENOM" id="CLU_065324_1_0_14"/>
<dbReference type="PANTHER" id="PTHR38435:SF1">
    <property type="entry name" value="DUF871 DOMAIN-CONTAINING PROTEIN"/>
    <property type="match status" value="1"/>
</dbReference>
<dbReference type="Gene3D" id="3.20.20.70">
    <property type="entry name" value="Aldolase class I"/>
    <property type="match status" value="1"/>
</dbReference>
<dbReference type="AlphaFoldDB" id="W6AAV3"/>
<dbReference type="Proteomes" id="UP000019265">
    <property type="component" value="Chromosome"/>
</dbReference>
<dbReference type="InterPro" id="IPR043797">
    <property type="entry name" value="MupG_N"/>
</dbReference>
<organism evidence="3 4">
    <name type="scientific">Spiroplasma sabaudiense Ar-1343</name>
    <dbReference type="NCBI Taxonomy" id="1276257"/>
    <lineage>
        <taxon>Bacteria</taxon>
        <taxon>Bacillati</taxon>
        <taxon>Mycoplasmatota</taxon>
        <taxon>Mollicutes</taxon>
        <taxon>Entomoplasmatales</taxon>
        <taxon>Spiroplasmataceae</taxon>
        <taxon>Spiroplasma</taxon>
    </lineage>
</organism>
<evidence type="ECO:0000313" key="4">
    <source>
        <dbReference type="Proteomes" id="UP000019265"/>
    </source>
</evidence>
<dbReference type="PANTHER" id="PTHR38435">
    <property type="match status" value="1"/>
</dbReference>
<dbReference type="InterPro" id="IPR029000">
    <property type="entry name" value="Cyclophilin-like_dom_sf"/>
</dbReference>
<dbReference type="InterPro" id="IPR013785">
    <property type="entry name" value="Aldolase_TIM"/>
</dbReference>
<dbReference type="Pfam" id="PF19200">
    <property type="entry name" value="MupG_N"/>
    <property type="match status" value="1"/>
</dbReference>
<evidence type="ECO:0000313" key="3">
    <source>
        <dbReference type="EMBL" id="AHI54293.1"/>
    </source>
</evidence>
<gene>
    <name evidence="3" type="ORF">SSABA_v1c08940</name>
</gene>
<keyword evidence="4" id="KW-1185">Reference proteome</keyword>
<proteinExistence type="predicted"/>
<dbReference type="eggNOG" id="COG3589">
    <property type="taxonomic scope" value="Bacteria"/>
</dbReference>
<dbReference type="SUPFAM" id="SSF50891">
    <property type="entry name" value="Cyclophilin-like"/>
    <property type="match status" value="1"/>
</dbReference>
<dbReference type="STRING" id="1276257.SSABA_v1c08940"/>
<evidence type="ECO:0000259" key="1">
    <source>
        <dbReference type="Pfam" id="PF05913"/>
    </source>
</evidence>
<dbReference type="KEGG" id="ssab:SSABA_v1c08940"/>
<dbReference type="SUPFAM" id="SSF51445">
    <property type="entry name" value="(Trans)glycosidases"/>
    <property type="match status" value="1"/>
</dbReference>
<dbReference type="EMBL" id="CP006934">
    <property type="protein sequence ID" value="AHI54293.1"/>
    <property type="molecule type" value="Genomic_DNA"/>
</dbReference>
<dbReference type="PATRIC" id="fig|1276257.3.peg.909"/>
<protein>
    <recommendedName>
        <fullName evidence="5">Outer surface protein</fullName>
    </recommendedName>
</protein>
<feature type="domain" description="6-phospho-N-acetylmuramidase N-terminal" evidence="2">
    <location>
        <begin position="5"/>
        <end position="243"/>
    </location>
</feature>
<dbReference type="Pfam" id="PF05913">
    <property type="entry name" value="MupG_C"/>
    <property type="match status" value="1"/>
</dbReference>
<reference evidence="3 4" key="1">
    <citation type="journal article" date="2014" name="Genome Biol. Evol.">
        <title>Molecular evolution of the substrate utilization strategies and putative virulence factors in mosquito-associated Spiroplasma species.</title>
        <authorList>
            <person name="Chang T.H."/>
            <person name="Lo W.S."/>
            <person name="Ku C."/>
            <person name="Chen L.L."/>
            <person name="Kuo C.H."/>
        </authorList>
    </citation>
    <scope>NUCLEOTIDE SEQUENCE [LARGE SCALE GENOMIC DNA]</scope>
    <source>
        <strain evidence="3">Ar-1343</strain>
    </source>
</reference>
<dbReference type="Gene3D" id="2.40.100.10">
    <property type="entry name" value="Cyclophilin-like"/>
    <property type="match status" value="1"/>
</dbReference>